<evidence type="ECO:0000256" key="1">
    <source>
        <dbReference type="SAM" id="MobiDB-lite"/>
    </source>
</evidence>
<feature type="compositionally biased region" description="Basic and acidic residues" evidence="1">
    <location>
        <begin position="83"/>
        <end position="97"/>
    </location>
</feature>
<keyword evidence="4" id="KW-1185">Reference proteome</keyword>
<accession>H6QUL9</accession>
<feature type="domain" description="No apical meristem-associated C-terminal" evidence="2">
    <location>
        <begin position="1"/>
        <end position="74"/>
    </location>
</feature>
<evidence type="ECO:0000313" key="3">
    <source>
        <dbReference type="EMBL" id="EHS64735.1"/>
    </source>
</evidence>
<proteinExistence type="predicted"/>
<dbReference type="InterPro" id="IPR029466">
    <property type="entry name" value="NAM-associated_C"/>
</dbReference>
<name>H6QUL9_PUCGT</name>
<feature type="compositionally biased region" description="Low complexity" evidence="1">
    <location>
        <begin position="98"/>
        <end position="124"/>
    </location>
</feature>
<dbReference type="GeneID" id="13541609"/>
<feature type="compositionally biased region" description="Acidic residues" evidence="1">
    <location>
        <begin position="137"/>
        <end position="150"/>
    </location>
</feature>
<dbReference type="HOGENOM" id="CLU_1678794_0_0_1"/>
<organism evidence="3 4">
    <name type="scientific">Puccinia graminis f. sp. tritici (strain CRL 75-36-700-3 / race SCCL)</name>
    <name type="common">Black stem rust fungus</name>
    <dbReference type="NCBI Taxonomy" id="418459"/>
    <lineage>
        <taxon>Eukaryota</taxon>
        <taxon>Fungi</taxon>
        <taxon>Dikarya</taxon>
        <taxon>Basidiomycota</taxon>
        <taxon>Pucciniomycotina</taxon>
        <taxon>Pucciniomycetes</taxon>
        <taxon>Pucciniales</taxon>
        <taxon>Pucciniaceae</taxon>
        <taxon>Puccinia</taxon>
    </lineage>
</organism>
<evidence type="ECO:0000259" key="2">
    <source>
        <dbReference type="Pfam" id="PF14303"/>
    </source>
</evidence>
<feature type="region of interest" description="Disordered" evidence="1">
    <location>
        <begin position="83"/>
        <end position="157"/>
    </location>
</feature>
<dbReference type="KEGG" id="pgr:PGTG_22460"/>
<dbReference type="AlphaFoldDB" id="H6QUL9"/>
<protein>
    <recommendedName>
        <fullName evidence="2">No apical meristem-associated C-terminal domain-containing protein</fullName>
    </recommendedName>
</protein>
<dbReference type="Pfam" id="PF14303">
    <property type="entry name" value="NAM-associated"/>
    <property type="match status" value="1"/>
</dbReference>
<dbReference type="RefSeq" id="XP_003888799.1">
    <property type="nucleotide sequence ID" value="XM_003888750.1"/>
</dbReference>
<gene>
    <name evidence="3" type="ORF">PGTG_22460</name>
</gene>
<dbReference type="STRING" id="418459.H6QUL9"/>
<evidence type="ECO:0000313" key="4">
    <source>
        <dbReference type="Proteomes" id="UP000008783"/>
    </source>
</evidence>
<sequence length="157" mass="18146">MKEKHYNAKKIKVLTSRSNDYRDRTLAMKRTNEIRSEAARAEVNQVNMDIMSRRKEDLPDAISKEFLQIQKEMIVYDMREQLEERRKSAAQKAKETKQSTSSSTQQATTSQQQLLSSSLTPTSEPNDESTPNSSSEEYVDEEQAYPEEIDPTLYSLE</sequence>
<dbReference type="VEuPathDB" id="FungiDB:PGTG_22460"/>
<dbReference type="OrthoDB" id="2506362at2759"/>
<dbReference type="Proteomes" id="UP000008783">
    <property type="component" value="Unassembled WGS sequence"/>
</dbReference>
<dbReference type="EMBL" id="DS178346">
    <property type="protein sequence ID" value="EHS64735.1"/>
    <property type="molecule type" value="Genomic_DNA"/>
</dbReference>
<reference evidence="4" key="1">
    <citation type="journal article" date="2011" name="Proc. Natl. Acad. Sci. U.S.A.">
        <title>Obligate biotrophy features unraveled by the genomic analysis of rust fungi.</title>
        <authorList>
            <person name="Duplessis S."/>
            <person name="Cuomo C.A."/>
            <person name="Lin Y.-C."/>
            <person name="Aerts A."/>
            <person name="Tisserant E."/>
            <person name="Veneault-Fourrey C."/>
            <person name="Joly D.L."/>
            <person name="Hacquard S."/>
            <person name="Amselem J."/>
            <person name="Cantarel B.L."/>
            <person name="Chiu R."/>
            <person name="Coutinho P.M."/>
            <person name="Feau N."/>
            <person name="Field M."/>
            <person name="Frey P."/>
            <person name="Gelhaye E."/>
            <person name="Goldberg J."/>
            <person name="Grabherr M.G."/>
            <person name="Kodira C.D."/>
            <person name="Kohler A."/>
            <person name="Kuees U."/>
            <person name="Lindquist E.A."/>
            <person name="Lucas S.M."/>
            <person name="Mago R."/>
            <person name="Mauceli E."/>
            <person name="Morin E."/>
            <person name="Murat C."/>
            <person name="Pangilinan J.L."/>
            <person name="Park R."/>
            <person name="Pearson M."/>
            <person name="Quesneville H."/>
            <person name="Rouhier N."/>
            <person name="Sakthikumar S."/>
            <person name="Salamov A.A."/>
            <person name="Schmutz J."/>
            <person name="Selles B."/>
            <person name="Shapiro H."/>
            <person name="Tanguay P."/>
            <person name="Tuskan G.A."/>
            <person name="Henrissat B."/>
            <person name="Van de Peer Y."/>
            <person name="Rouze P."/>
            <person name="Ellis J.G."/>
            <person name="Dodds P.N."/>
            <person name="Schein J.E."/>
            <person name="Zhong S."/>
            <person name="Hamelin R.C."/>
            <person name="Grigoriev I.V."/>
            <person name="Szabo L.J."/>
            <person name="Martin F."/>
        </authorList>
    </citation>
    <scope>NUCLEOTIDE SEQUENCE [LARGE SCALE GENOMIC DNA]</scope>
    <source>
        <strain evidence="4">CRL 75-36-700-3 / race SCCL</strain>
    </source>
</reference>
<dbReference type="InParanoid" id="H6QUL9"/>